<protein>
    <submittedName>
        <fullName evidence="1">Uncharacterized protein</fullName>
    </submittedName>
</protein>
<comment type="caution">
    <text evidence="1">The sequence shown here is derived from an EMBL/GenBank/DDBJ whole genome shotgun (WGS) entry which is preliminary data.</text>
</comment>
<evidence type="ECO:0000313" key="2">
    <source>
        <dbReference type="Proteomes" id="UP001152803"/>
    </source>
</evidence>
<sequence length="74" mass="7465">MTAAGGGRGQQDLPPVDEELAEVSDCVVRAISGSFSACSPGCLGSCQRGWVQRLLTGVLPIKSSSLGRGVASST</sequence>
<evidence type="ECO:0000313" key="1">
    <source>
        <dbReference type="EMBL" id="KAJ8283551.1"/>
    </source>
</evidence>
<dbReference type="EMBL" id="JAFJMO010000002">
    <property type="protein sequence ID" value="KAJ8283551.1"/>
    <property type="molecule type" value="Genomic_DNA"/>
</dbReference>
<proteinExistence type="predicted"/>
<gene>
    <name evidence="1" type="ORF">COCON_G00024010</name>
</gene>
<name>A0A9Q1DXD6_CONCO</name>
<dbReference type="AlphaFoldDB" id="A0A9Q1DXD6"/>
<organism evidence="1 2">
    <name type="scientific">Conger conger</name>
    <name type="common">Conger eel</name>
    <name type="synonym">Muraena conger</name>
    <dbReference type="NCBI Taxonomy" id="82655"/>
    <lineage>
        <taxon>Eukaryota</taxon>
        <taxon>Metazoa</taxon>
        <taxon>Chordata</taxon>
        <taxon>Craniata</taxon>
        <taxon>Vertebrata</taxon>
        <taxon>Euteleostomi</taxon>
        <taxon>Actinopterygii</taxon>
        <taxon>Neopterygii</taxon>
        <taxon>Teleostei</taxon>
        <taxon>Anguilliformes</taxon>
        <taxon>Congridae</taxon>
        <taxon>Conger</taxon>
    </lineage>
</organism>
<keyword evidence="2" id="KW-1185">Reference proteome</keyword>
<reference evidence="1" key="1">
    <citation type="journal article" date="2023" name="Science">
        <title>Genome structures resolve the early diversification of teleost fishes.</title>
        <authorList>
            <person name="Parey E."/>
            <person name="Louis A."/>
            <person name="Montfort J."/>
            <person name="Bouchez O."/>
            <person name="Roques C."/>
            <person name="Iampietro C."/>
            <person name="Lluch J."/>
            <person name="Castinel A."/>
            <person name="Donnadieu C."/>
            <person name="Desvignes T."/>
            <person name="Floi Bucao C."/>
            <person name="Jouanno E."/>
            <person name="Wen M."/>
            <person name="Mejri S."/>
            <person name="Dirks R."/>
            <person name="Jansen H."/>
            <person name="Henkel C."/>
            <person name="Chen W.J."/>
            <person name="Zahm M."/>
            <person name="Cabau C."/>
            <person name="Klopp C."/>
            <person name="Thompson A.W."/>
            <person name="Robinson-Rechavi M."/>
            <person name="Braasch I."/>
            <person name="Lecointre G."/>
            <person name="Bobe J."/>
            <person name="Postlethwait J.H."/>
            <person name="Berthelot C."/>
            <person name="Roest Crollius H."/>
            <person name="Guiguen Y."/>
        </authorList>
    </citation>
    <scope>NUCLEOTIDE SEQUENCE</scope>
    <source>
        <strain evidence="1">Concon-B</strain>
    </source>
</reference>
<dbReference type="Proteomes" id="UP001152803">
    <property type="component" value="Unassembled WGS sequence"/>
</dbReference>
<accession>A0A9Q1DXD6</accession>